<name>A0A0G0WSH3_9BACT</name>
<gene>
    <name evidence="10" type="ORF">UU23_C0001G0091</name>
</gene>
<dbReference type="Pfam" id="PF02675">
    <property type="entry name" value="AdoMet_dc"/>
    <property type="match status" value="1"/>
</dbReference>
<comment type="caution">
    <text evidence="10">The sequence shown here is derived from an EMBL/GenBank/DDBJ whole genome shotgun (WGS) entry which is preliminary data.</text>
</comment>
<evidence type="ECO:0000256" key="6">
    <source>
        <dbReference type="ARBA" id="ARBA00023145"/>
    </source>
</evidence>
<dbReference type="InterPro" id="IPR016067">
    <property type="entry name" value="S-AdoMet_deCO2ase_core"/>
</dbReference>
<dbReference type="InterPro" id="IPR003826">
    <property type="entry name" value="AdoMetDC_fam_prok"/>
</dbReference>
<evidence type="ECO:0000313" key="11">
    <source>
        <dbReference type="Proteomes" id="UP000034292"/>
    </source>
</evidence>
<evidence type="ECO:0008006" key="12">
    <source>
        <dbReference type="Google" id="ProtNLM"/>
    </source>
</evidence>
<organism evidence="10 11">
    <name type="scientific">Candidatus Curtissbacteria bacterium GW2011_GWA1_40_9</name>
    <dbReference type="NCBI Taxonomy" id="1618408"/>
    <lineage>
        <taxon>Bacteria</taxon>
        <taxon>Candidatus Curtissiibacteriota</taxon>
    </lineage>
</organism>
<dbReference type="EMBL" id="LBZV01000001">
    <property type="protein sequence ID" value="KKR78327.1"/>
    <property type="molecule type" value="Genomic_DNA"/>
</dbReference>
<dbReference type="AlphaFoldDB" id="A0A0G0WSH3"/>
<dbReference type="GO" id="GO:0005829">
    <property type="term" value="C:cytosol"/>
    <property type="evidence" value="ECO:0007669"/>
    <property type="project" value="TreeGrafter"/>
</dbReference>
<reference evidence="10 11" key="1">
    <citation type="journal article" date="2015" name="Nature">
        <title>rRNA introns, odd ribosomes, and small enigmatic genomes across a large radiation of phyla.</title>
        <authorList>
            <person name="Brown C.T."/>
            <person name="Hug L.A."/>
            <person name="Thomas B.C."/>
            <person name="Sharon I."/>
            <person name="Castelle C.J."/>
            <person name="Singh A."/>
            <person name="Wilkins M.J."/>
            <person name="Williams K.H."/>
            <person name="Banfield J.F."/>
        </authorList>
    </citation>
    <scope>NUCLEOTIDE SEQUENCE [LARGE SCALE GENOMIC DNA]</scope>
</reference>
<dbReference type="Proteomes" id="UP000034292">
    <property type="component" value="Unassembled WGS sequence"/>
</dbReference>
<evidence type="ECO:0000256" key="5">
    <source>
        <dbReference type="ARBA" id="ARBA00023115"/>
    </source>
</evidence>
<evidence type="ECO:0000256" key="8">
    <source>
        <dbReference type="ARBA" id="ARBA00023270"/>
    </source>
</evidence>
<evidence type="ECO:0000256" key="3">
    <source>
        <dbReference type="ARBA" id="ARBA00022813"/>
    </source>
</evidence>
<dbReference type="STRING" id="1618408.UU23_C0001G0091"/>
<evidence type="ECO:0000313" key="10">
    <source>
        <dbReference type="EMBL" id="KKR78327.1"/>
    </source>
</evidence>
<keyword evidence="3" id="KW-0068">Autocatalytic cleavage</keyword>
<evidence type="ECO:0000256" key="1">
    <source>
        <dbReference type="ARBA" id="ARBA00001928"/>
    </source>
</evidence>
<sequence length="116" mass="13398">MQQPRYHIICDLANCNEKIKDPLKIREFLEEIVKKVNMSILEGPIIAEGQPENPGISGLVIIDFSHISIHTFTKFNEALIDIFSCKPFERNPIVDFCTQYFEADASQSRIKEVWWG</sequence>
<evidence type="ECO:0000256" key="9">
    <source>
        <dbReference type="ARBA" id="ARBA00023317"/>
    </source>
</evidence>
<dbReference type="SUPFAM" id="SSF56276">
    <property type="entry name" value="S-adenosylmethionine decarboxylase"/>
    <property type="match status" value="1"/>
</dbReference>
<keyword evidence="7" id="KW-0456">Lyase</keyword>
<dbReference type="PANTHER" id="PTHR33866:SF2">
    <property type="entry name" value="S-ADENOSYLMETHIONINE DECARBOXYLASE PROENZYME"/>
    <property type="match status" value="1"/>
</dbReference>
<keyword evidence="6" id="KW-0865">Zymogen</keyword>
<dbReference type="GO" id="GO:0008295">
    <property type="term" value="P:spermidine biosynthetic process"/>
    <property type="evidence" value="ECO:0007669"/>
    <property type="project" value="UniProtKB-KW"/>
</dbReference>
<proteinExistence type="predicted"/>
<dbReference type="GO" id="GO:0004014">
    <property type="term" value="F:adenosylmethionine decarboxylase activity"/>
    <property type="evidence" value="ECO:0007669"/>
    <property type="project" value="InterPro"/>
</dbReference>
<keyword evidence="9" id="KW-0670">Pyruvate</keyword>
<evidence type="ECO:0000256" key="4">
    <source>
        <dbReference type="ARBA" id="ARBA00023066"/>
    </source>
</evidence>
<protein>
    <recommendedName>
        <fullName evidence="12">S-adenosylmethionine decarboxylase proenzyme</fullName>
    </recommendedName>
</protein>
<keyword evidence="8" id="KW-0704">Schiff base</keyword>
<dbReference type="Gene3D" id="3.60.90.10">
    <property type="entry name" value="S-adenosylmethionine decarboxylase"/>
    <property type="match status" value="1"/>
</dbReference>
<dbReference type="PANTHER" id="PTHR33866">
    <property type="entry name" value="S-ADENOSYLMETHIONINE DECARBOXYLASE PROENZYME"/>
    <property type="match status" value="1"/>
</dbReference>
<keyword evidence="2" id="KW-0210">Decarboxylase</keyword>
<keyword evidence="5" id="KW-0620">Polyamine biosynthesis</keyword>
<accession>A0A0G0WSH3</accession>
<evidence type="ECO:0000256" key="7">
    <source>
        <dbReference type="ARBA" id="ARBA00023239"/>
    </source>
</evidence>
<keyword evidence="4" id="KW-0745">Spermidine biosynthesis</keyword>
<evidence type="ECO:0000256" key="2">
    <source>
        <dbReference type="ARBA" id="ARBA00022793"/>
    </source>
</evidence>
<comment type="cofactor">
    <cofactor evidence="1">
        <name>pyruvate</name>
        <dbReference type="ChEBI" id="CHEBI:15361"/>
    </cofactor>
</comment>